<comment type="similarity">
    <text evidence="1">Belongs to the UDP-glycosyltransferase family.</text>
</comment>
<dbReference type="NCBIfam" id="TIGR01426">
    <property type="entry name" value="MGT"/>
    <property type="match status" value="1"/>
</dbReference>
<comment type="caution">
    <text evidence="4">The sequence shown here is derived from an EMBL/GenBank/DDBJ whole genome shotgun (WGS) entry which is preliminary data.</text>
</comment>
<dbReference type="SUPFAM" id="SSF53756">
    <property type="entry name" value="UDP-Glycosyltransferase/glycogen phosphorylase"/>
    <property type="match status" value="1"/>
</dbReference>
<dbReference type="InterPro" id="IPR050271">
    <property type="entry name" value="UDP-glycosyltransferase"/>
</dbReference>
<sequence>MGKALMINFPGEGHINPSLGVTKELQSRGETIVYYAVEEYAEKIKKTGAEVRLYPDFRETLSFGKNMTGDENKDYAEMMYNMAKKAGDIVDLIYEEVRHETYDYVIFDHHFLAGKIIAEMLGLPGISLCTTFAINKDMSMSFKDRQGDFESSPYFEKFKEMMAELNDRYPISLDDPFDVFLCPGDITIVFTSREFQPQADQFGDDYLFVGPSVTSRQESADFPFAELEGEKVIVISMGTIFNRQQEVYNMCIEALKDFDGKVVMSIGKYTDPADLDQIPSHFIVRPYIPQLELLKVADLFVTHGGMNSTNEGLYFDTPLLVIPMGGDQFLVASQVEKTGAGLKLDKKELSSSVLRQKIKEIINNSSYAASAADIGRSLRDAGGYKRAADAIFGLVPQK</sequence>
<evidence type="ECO:0000256" key="3">
    <source>
        <dbReference type="ARBA" id="ARBA00022679"/>
    </source>
</evidence>
<evidence type="ECO:0000313" key="6">
    <source>
        <dbReference type="Proteomes" id="UP000036168"/>
    </source>
</evidence>
<protein>
    <submittedName>
        <fullName evidence="4">Glycosyl transferase family 1</fullName>
    </submittedName>
    <submittedName>
        <fullName evidence="5">Glycosyltransferase</fullName>
    </submittedName>
</protein>
<dbReference type="AlphaFoldDB" id="A0A0J6EVG7"/>
<keyword evidence="2" id="KW-0328">Glycosyltransferase</keyword>
<reference evidence="4" key="2">
    <citation type="submission" date="2015-10" db="EMBL/GenBank/DDBJ databases">
        <authorList>
            <person name="Gilbert D.G."/>
        </authorList>
    </citation>
    <scope>NUCLEOTIDE SEQUENCE</scope>
    <source>
        <strain evidence="4">GO-13</strain>
    </source>
</reference>
<keyword evidence="7" id="KW-1185">Reference proteome</keyword>
<dbReference type="InterPro" id="IPR006326">
    <property type="entry name" value="UDPGT_MGT-like"/>
</dbReference>
<gene>
    <name evidence="4" type="ORF">AB447_201775</name>
    <name evidence="5" type="ORF">P8828_05180</name>
</gene>
<dbReference type="EMBL" id="JARRTL010000007">
    <property type="protein sequence ID" value="MEC0484240.1"/>
    <property type="molecule type" value="Genomic_DNA"/>
</dbReference>
<evidence type="ECO:0000313" key="4">
    <source>
        <dbReference type="EMBL" id="KRT95845.1"/>
    </source>
</evidence>
<evidence type="ECO:0000313" key="7">
    <source>
        <dbReference type="Proteomes" id="UP001341297"/>
    </source>
</evidence>
<dbReference type="GO" id="GO:0008194">
    <property type="term" value="F:UDP-glycosyltransferase activity"/>
    <property type="evidence" value="ECO:0007669"/>
    <property type="project" value="InterPro"/>
</dbReference>
<organism evidence="4 6">
    <name type="scientific">Bacillus glycinifermentans</name>
    <dbReference type="NCBI Taxonomy" id="1664069"/>
    <lineage>
        <taxon>Bacteria</taxon>
        <taxon>Bacillati</taxon>
        <taxon>Bacillota</taxon>
        <taxon>Bacilli</taxon>
        <taxon>Bacillales</taxon>
        <taxon>Bacillaceae</taxon>
        <taxon>Bacillus</taxon>
    </lineage>
</organism>
<dbReference type="PANTHER" id="PTHR48043">
    <property type="entry name" value="EG:EG0003.4 PROTEIN-RELATED"/>
    <property type="match status" value="1"/>
</dbReference>
<dbReference type="Proteomes" id="UP001341297">
    <property type="component" value="Unassembled WGS sequence"/>
</dbReference>
<dbReference type="CDD" id="cd03784">
    <property type="entry name" value="GT1_Gtf-like"/>
    <property type="match status" value="1"/>
</dbReference>
<reference evidence="5 7" key="3">
    <citation type="submission" date="2023-03" db="EMBL/GenBank/DDBJ databases">
        <title>Agriculturally important microbes genome sequencing.</title>
        <authorList>
            <person name="Dunlap C."/>
        </authorList>
    </citation>
    <scope>NUCLEOTIDE SEQUENCE [LARGE SCALE GENOMIC DNA]</scope>
    <source>
        <strain evidence="5 7">CBP-3203</strain>
    </source>
</reference>
<accession>A0A0J6EDK6</accession>
<evidence type="ECO:0000313" key="5">
    <source>
        <dbReference type="EMBL" id="MEC0484240.1"/>
    </source>
</evidence>
<keyword evidence="3 4" id="KW-0808">Transferase</keyword>
<dbReference type="GO" id="GO:0016758">
    <property type="term" value="F:hexosyltransferase activity"/>
    <property type="evidence" value="ECO:0007669"/>
    <property type="project" value="InterPro"/>
</dbReference>
<dbReference type="FunFam" id="3.40.50.2000:FF:000072">
    <property type="entry name" value="Glycosyl transferase"/>
    <property type="match status" value="1"/>
</dbReference>
<dbReference type="RefSeq" id="WP_048355358.1">
    <property type="nucleotide sequence ID" value="NZ_CP023481.1"/>
</dbReference>
<dbReference type="STRING" id="1664069.BGLY_0539"/>
<dbReference type="Proteomes" id="UP000036168">
    <property type="component" value="Unassembled WGS sequence"/>
</dbReference>
<accession>A0A0J6EVG7</accession>
<proteinExistence type="inferred from homology"/>
<name>A0A0J6EVG7_9BACI</name>
<reference evidence="4 6" key="1">
    <citation type="journal article" date="2015" name="Int. J. Syst. Evol. Microbiol.">
        <title>Bacillus glycinifermentans sp. nov., isolated from fermented soybean paste.</title>
        <authorList>
            <person name="Kim S.J."/>
            <person name="Dunlap C.A."/>
            <person name="Kwon S.W."/>
            <person name="Rooney A.P."/>
        </authorList>
    </citation>
    <scope>NUCLEOTIDE SEQUENCE [LARGE SCALE GENOMIC DNA]</scope>
    <source>
        <strain evidence="4 6">GO-13</strain>
    </source>
</reference>
<dbReference type="Pfam" id="PF00201">
    <property type="entry name" value="UDPGT"/>
    <property type="match status" value="1"/>
</dbReference>
<dbReference type="EMBL" id="LECW02000001">
    <property type="protein sequence ID" value="KRT95845.1"/>
    <property type="molecule type" value="Genomic_DNA"/>
</dbReference>
<dbReference type="PATRIC" id="fig|1664069.3.peg.1488"/>
<evidence type="ECO:0000256" key="1">
    <source>
        <dbReference type="ARBA" id="ARBA00009995"/>
    </source>
</evidence>
<evidence type="ECO:0000256" key="2">
    <source>
        <dbReference type="ARBA" id="ARBA00022676"/>
    </source>
</evidence>
<dbReference type="InterPro" id="IPR002213">
    <property type="entry name" value="UDP_glucos_trans"/>
</dbReference>
<dbReference type="OrthoDB" id="6620093at2"/>
<dbReference type="Gene3D" id="3.40.50.2000">
    <property type="entry name" value="Glycogen Phosphorylase B"/>
    <property type="match status" value="2"/>
</dbReference>
<dbReference type="PANTHER" id="PTHR48043:SF145">
    <property type="entry name" value="FI06409P-RELATED"/>
    <property type="match status" value="1"/>
</dbReference>